<name>A0A9D4L8M1_DREPO</name>
<organism evidence="1 2">
    <name type="scientific">Dreissena polymorpha</name>
    <name type="common">Zebra mussel</name>
    <name type="synonym">Mytilus polymorpha</name>
    <dbReference type="NCBI Taxonomy" id="45954"/>
    <lineage>
        <taxon>Eukaryota</taxon>
        <taxon>Metazoa</taxon>
        <taxon>Spiralia</taxon>
        <taxon>Lophotrochozoa</taxon>
        <taxon>Mollusca</taxon>
        <taxon>Bivalvia</taxon>
        <taxon>Autobranchia</taxon>
        <taxon>Heteroconchia</taxon>
        <taxon>Euheterodonta</taxon>
        <taxon>Imparidentia</taxon>
        <taxon>Neoheterodontei</taxon>
        <taxon>Myida</taxon>
        <taxon>Dreissenoidea</taxon>
        <taxon>Dreissenidae</taxon>
        <taxon>Dreissena</taxon>
    </lineage>
</organism>
<dbReference type="AlphaFoldDB" id="A0A9D4L8M1"/>
<evidence type="ECO:0000313" key="2">
    <source>
        <dbReference type="Proteomes" id="UP000828390"/>
    </source>
</evidence>
<protein>
    <submittedName>
        <fullName evidence="1">Uncharacterized protein</fullName>
    </submittedName>
</protein>
<keyword evidence="2" id="KW-1185">Reference proteome</keyword>
<evidence type="ECO:0000313" key="1">
    <source>
        <dbReference type="EMBL" id="KAH3854047.1"/>
    </source>
</evidence>
<gene>
    <name evidence="1" type="ORF">DPMN_096586</name>
</gene>
<accession>A0A9D4L8M1</accession>
<comment type="caution">
    <text evidence="1">The sequence shown here is derived from an EMBL/GenBank/DDBJ whole genome shotgun (WGS) entry which is preliminary data.</text>
</comment>
<proteinExistence type="predicted"/>
<dbReference type="Proteomes" id="UP000828390">
    <property type="component" value="Unassembled WGS sequence"/>
</dbReference>
<reference evidence="1" key="1">
    <citation type="journal article" date="2019" name="bioRxiv">
        <title>The Genome of the Zebra Mussel, Dreissena polymorpha: A Resource for Invasive Species Research.</title>
        <authorList>
            <person name="McCartney M.A."/>
            <person name="Auch B."/>
            <person name="Kono T."/>
            <person name="Mallez S."/>
            <person name="Zhang Y."/>
            <person name="Obille A."/>
            <person name="Becker A."/>
            <person name="Abrahante J.E."/>
            <person name="Garbe J."/>
            <person name="Badalamenti J.P."/>
            <person name="Herman A."/>
            <person name="Mangelson H."/>
            <person name="Liachko I."/>
            <person name="Sullivan S."/>
            <person name="Sone E.D."/>
            <person name="Koren S."/>
            <person name="Silverstein K.A.T."/>
            <person name="Beckman K.B."/>
            <person name="Gohl D.M."/>
        </authorList>
    </citation>
    <scope>NUCLEOTIDE SEQUENCE</scope>
    <source>
        <strain evidence="1">Duluth1</strain>
        <tissue evidence="1">Whole animal</tissue>
    </source>
</reference>
<reference evidence="1" key="2">
    <citation type="submission" date="2020-11" db="EMBL/GenBank/DDBJ databases">
        <authorList>
            <person name="McCartney M.A."/>
            <person name="Auch B."/>
            <person name="Kono T."/>
            <person name="Mallez S."/>
            <person name="Becker A."/>
            <person name="Gohl D.M."/>
            <person name="Silverstein K.A.T."/>
            <person name="Koren S."/>
            <person name="Bechman K.B."/>
            <person name="Herman A."/>
            <person name="Abrahante J.E."/>
            <person name="Garbe J."/>
        </authorList>
    </citation>
    <scope>NUCLEOTIDE SEQUENCE</scope>
    <source>
        <strain evidence="1">Duluth1</strain>
        <tissue evidence="1">Whole animal</tissue>
    </source>
</reference>
<dbReference type="EMBL" id="JAIWYP010000003">
    <property type="protein sequence ID" value="KAH3854047.1"/>
    <property type="molecule type" value="Genomic_DNA"/>
</dbReference>
<sequence length="78" mass="8751">MLNLGSLIRSAIDFSNGINDNKYIALQTCSQYVVCNRMVCISLIVMAPCLLVVAETTEFECNPFNCEEKLLDKVVKME</sequence>